<feature type="domain" description="Sushi" evidence="7">
    <location>
        <begin position="19"/>
        <end position="82"/>
    </location>
</feature>
<accession>A0ABN9ZYZ4</accession>
<dbReference type="PANTHER" id="PTHR45785">
    <property type="entry name" value="COMPLEMENT FACTOR H-RELATED"/>
    <property type="match status" value="1"/>
</dbReference>
<dbReference type="InterPro" id="IPR035976">
    <property type="entry name" value="Sushi/SCR/CCP_sf"/>
</dbReference>
<evidence type="ECO:0000256" key="1">
    <source>
        <dbReference type="ARBA" id="ARBA00022659"/>
    </source>
</evidence>
<keyword evidence="1 4" id="KW-0768">Sushi</keyword>
<feature type="disulfide bond" evidence="4">
    <location>
        <begin position="628"/>
        <end position="671"/>
    </location>
</feature>
<feature type="domain" description="Sushi" evidence="7">
    <location>
        <begin position="265"/>
        <end position="322"/>
    </location>
</feature>
<feature type="region of interest" description="Disordered" evidence="5">
    <location>
        <begin position="869"/>
        <end position="888"/>
    </location>
</feature>
<dbReference type="SMART" id="SM00032">
    <property type="entry name" value="CCP"/>
    <property type="match status" value="22"/>
</dbReference>
<feature type="signal peptide" evidence="6">
    <location>
        <begin position="1"/>
        <end position="18"/>
    </location>
</feature>
<evidence type="ECO:0000256" key="3">
    <source>
        <dbReference type="ARBA" id="ARBA00023157"/>
    </source>
</evidence>
<feature type="chain" id="PRO_5046890434" description="Sushi domain-containing protein" evidence="6">
    <location>
        <begin position="19"/>
        <end position="1351"/>
    </location>
</feature>
<feature type="domain" description="Sushi" evidence="7">
    <location>
        <begin position="144"/>
        <end position="207"/>
    </location>
</feature>
<evidence type="ECO:0000256" key="4">
    <source>
        <dbReference type="PROSITE-ProRule" id="PRU00302"/>
    </source>
</evidence>
<feature type="domain" description="Sushi" evidence="7">
    <location>
        <begin position="1169"/>
        <end position="1226"/>
    </location>
</feature>
<evidence type="ECO:0000313" key="8">
    <source>
        <dbReference type="EMBL" id="CAK6442300.1"/>
    </source>
</evidence>
<evidence type="ECO:0000256" key="6">
    <source>
        <dbReference type="SAM" id="SignalP"/>
    </source>
</evidence>
<evidence type="ECO:0000259" key="7">
    <source>
        <dbReference type="PROSITE" id="PS50923"/>
    </source>
</evidence>
<dbReference type="Gene3D" id="2.10.70.10">
    <property type="entry name" value="Complement Module, domain 1"/>
    <property type="match status" value="22"/>
</dbReference>
<feature type="domain" description="Sushi" evidence="7">
    <location>
        <begin position="806"/>
        <end position="863"/>
    </location>
</feature>
<dbReference type="Proteomes" id="UP001314169">
    <property type="component" value="Chromosome 20"/>
</dbReference>
<feature type="disulfide bond" evidence="4">
    <location>
        <begin position="689"/>
        <end position="732"/>
    </location>
</feature>
<feature type="domain" description="Sushi" evidence="7">
    <location>
        <begin position="626"/>
        <end position="684"/>
    </location>
</feature>
<keyword evidence="9" id="KW-1185">Reference proteome</keyword>
<evidence type="ECO:0000313" key="9">
    <source>
        <dbReference type="Proteomes" id="UP001314169"/>
    </source>
</evidence>
<comment type="caution">
    <text evidence="4">Lacks conserved residue(s) required for the propagation of feature annotation.</text>
</comment>
<dbReference type="InterPro" id="IPR051503">
    <property type="entry name" value="ComplSys_Reg/VirEntry_Med"/>
</dbReference>
<protein>
    <recommendedName>
        <fullName evidence="7">Sushi domain-containing protein</fullName>
    </recommendedName>
</protein>
<feature type="domain" description="Sushi" evidence="7">
    <location>
        <begin position="384"/>
        <end position="441"/>
    </location>
</feature>
<feature type="domain" description="Sushi" evidence="7">
    <location>
        <begin position="687"/>
        <end position="745"/>
    </location>
</feature>
<dbReference type="InterPro" id="IPR000436">
    <property type="entry name" value="Sushi_SCR_CCP_dom"/>
</dbReference>
<dbReference type="PROSITE" id="PS50923">
    <property type="entry name" value="SUSHI"/>
    <property type="match status" value="18"/>
</dbReference>
<feature type="domain" description="Sushi" evidence="7">
    <location>
        <begin position="564"/>
        <end position="623"/>
    </location>
</feature>
<feature type="domain" description="Sushi" evidence="7">
    <location>
        <begin position="991"/>
        <end position="1049"/>
    </location>
</feature>
<keyword evidence="2 6" id="KW-0732">Signal</keyword>
<dbReference type="PANTHER" id="PTHR45785:SF7">
    <property type="entry name" value="COMPLEMENT FACTOR H"/>
    <property type="match status" value="1"/>
</dbReference>
<feature type="domain" description="Sushi" evidence="7">
    <location>
        <begin position="933"/>
        <end position="990"/>
    </location>
</feature>
<dbReference type="SUPFAM" id="SSF57535">
    <property type="entry name" value="Complement control module/SCR domain"/>
    <property type="match status" value="21"/>
</dbReference>
<evidence type="ECO:0000256" key="5">
    <source>
        <dbReference type="SAM" id="MobiDB-lite"/>
    </source>
</evidence>
<feature type="domain" description="Sushi" evidence="7">
    <location>
        <begin position="1229"/>
        <end position="1287"/>
    </location>
</feature>
<feature type="disulfide bond" evidence="4">
    <location>
        <begin position="114"/>
        <end position="141"/>
    </location>
</feature>
<dbReference type="Pfam" id="PF00084">
    <property type="entry name" value="Sushi"/>
    <property type="match status" value="20"/>
</dbReference>
<feature type="disulfide bond" evidence="4">
    <location>
        <begin position="1112"/>
        <end position="1155"/>
    </location>
</feature>
<feature type="domain" description="Sushi" evidence="7">
    <location>
        <begin position="1050"/>
        <end position="1107"/>
    </location>
</feature>
<feature type="disulfide bond" evidence="4">
    <location>
        <begin position="993"/>
        <end position="1036"/>
    </location>
</feature>
<name>A0ABN9ZYZ4_PIPNA</name>
<proteinExistence type="predicted"/>
<feature type="disulfide bond" evidence="4">
    <location>
        <begin position="566"/>
        <end position="609"/>
    </location>
</feature>
<dbReference type="EMBL" id="OY882877">
    <property type="protein sequence ID" value="CAK6442300.1"/>
    <property type="molecule type" value="Genomic_DNA"/>
</dbReference>
<feature type="domain" description="Sushi" evidence="7">
    <location>
        <begin position="208"/>
        <end position="264"/>
    </location>
</feature>
<gene>
    <name evidence="8" type="ORF">MPIPNATIZW_LOCUS10606</name>
</gene>
<organism evidence="8 9">
    <name type="scientific">Pipistrellus nathusii</name>
    <name type="common">Nathusius' pipistrelle</name>
    <dbReference type="NCBI Taxonomy" id="59473"/>
    <lineage>
        <taxon>Eukaryota</taxon>
        <taxon>Metazoa</taxon>
        <taxon>Chordata</taxon>
        <taxon>Craniata</taxon>
        <taxon>Vertebrata</taxon>
        <taxon>Euteleostomi</taxon>
        <taxon>Mammalia</taxon>
        <taxon>Eutheria</taxon>
        <taxon>Laurasiatheria</taxon>
        <taxon>Chiroptera</taxon>
        <taxon>Yangochiroptera</taxon>
        <taxon>Vespertilionidae</taxon>
        <taxon>Pipistrellus</taxon>
    </lineage>
</organism>
<sequence>MRLPAQVLWLTLWSVCVAQDCNGPPPRKQTEILTGSWSDQAYPQGTKATYKCRPGYRTYGVITMECKGGNWVALNPHKTCQKKPCGHPGDTPFGSFELAEGDKFEYGAKVVYTCDEGYQMIGDTNFRDCDADGWTNDVPLCDVVKCLPVEAPKNGKLISSAFELSQEYTYGQVVKFECDKGFKLGGPSEIHCSGNGQWSADKPNCVDISCPLPRIENGEPTSPKALYRENERLQYKCLQGYVYGGRAETVCTQRGWTPPPSCLEKTCETPRIANAYFLADKSEYRVGDTITYSCKDGFYPPTQGNTAKCTAMGWDPSPRCSFKPCDFPEIKHGSLHGYRQSFPVSVGTWFYYYCDDNYETASGSSWDYIICKKEGWTPELPCRRKCIFNYLENGHHPQHPQKYLQGQSVPVNCYRGYTLQDKQTSLTCTENGWLPPPRCSPVATCLTSKVKIENGFISDSQSTYYVNQEAKYQCNQDYVTEGGHTSGSITCLQKGWSTQPRCIKSCGMPVFENARAKSNGTWFKVNDKLVYECRDGYKNGKGGTTGTIVCGENGWSDAATCHERECIVPDIVGELLAQPKKEKYVIGDVLKFSCRNRLHFLLGPDSLQCYHFGWSPNPPTCKEEVQPCDQPPQLPNGTVADTPKEQYEHGEVVEYACNPRFLMKGPKKIQCTDGEWTPMPVCVEEHSTCGDVPEPKDGEVVSPAQPSYHHGDSVEFTCKDNFTMVGHSSVTCIKGTWTQPPQCIATGEIKTCKLSRAIASETKLSDRENYEHNRKINYTCGSKSEQKHSVCMNGKWQPEVTCTEAPRCPPPPQIPNSQNMTLTVNYQEGEKISILCQENFLIQEGEEMVCQDGRWQSIPRCVEKTPCPPPPHVKHGSIKSSRSSEDGGETLEPIYEHGTTLSYICKDGFKLSQEDGITCHLGKWSASPQCVGLPCGPPPAISNANPPSMLSSYPHGEQYTYTCKPGFRVRGPAAIDCSGGNWSHPPECIRNTCSRPPNFDNAILVGWPRNSYKSGAQLSYSCSGYYQMEGSGTIQCKEGIWIGTPTCKDFSCGSPPPVQNAYVPDKKSRYQHGETAHYQCRHLLGLFGNEVVTCLNGNWTDPPECKDSSGKCGRPPAIDNGDIISNPLAVYAPGSSVEYQCQAYYVLDGNRRITCHNGEWSEPPKCLDFSCGSPPPVQNAYVPDKKSRYQHGETAHYQCRHLLGLFGNEVVTCLNGNWTDPPECKDSSGKCGRPPAIDNGDITSNPLAVYAPGSSVEYQCNAYYVLDGNRRITCRNGEWSEPPKCLEACVISEEILEEHKIEFRWSYEKKLYSQTNDYTEFKCQRGFYPKSPRSPFRVQCREGKMEFPTCW</sequence>
<evidence type="ECO:0000256" key="2">
    <source>
        <dbReference type="ARBA" id="ARBA00022729"/>
    </source>
</evidence>
<feature type="domain" description="Sushi" evidence="7">
    <location>
        <begin position="1110"/>
        <end position="1168"/>
    </location>
</feature>
<feature type="disulfide bond" evidence="4">
    <location>
        <begin position="594"/>
        <end position="621"/>
    </location>
</feature>
<dbReference type="CDD" id="cd00033">
    <property type="entry name" value="CCP"/>
    <property type="match status" value="16"/>
</dbReference>
<feature type="disulfide bond" evidence="4">
    <location>
        <begin position="1231"/>
        <end position="1274"/>
    </location>
</feature>
<feature type="domain" description="Sushi" evidence="7">
    <location>
        <begin position="865"/>
        <end position="932"/>
    </location>
</feature>
<feature type="domain" description="Sushi" evidence="7">
    <location>
        <begin position="83"/>
        <end position="143"/>
    </location>
</feature>
<keyword evidence="3 4" id="KW-1015">Disulfide bond</keyword>
<reference evidence="8" key="1">
    <citation type="submission" date="2023-12" db="EMBL/GenBank/DDBJ databases">
        <authorList>
            <person name="Brown T."/>
        </authorList>
    </citation>
    <scope>NUCLEOTIDE SEQUENCE</scope>
</reference>
<feature type="disulfide bond" evidence="4">
    <location>
        <begin position="178"/>
        <end position="205"/>
    </location>
</feature>
<feature type="domain" description="Sushi" evidence="7">
    <location>
        <begin position="443"/>
        <end position="504"/>
    </location>
</feature>